<evidence type="ECO:0000313" key="2">
    <source>
        <dbReference type="Proteomes" id="UP000290848"/>
    </source>
</evidence>
<gene>
    <name evidence="1" type="ORF">EKH83_00380</name>
</gene>
<proteinExistence type="predicted"/>
<reference evidence="1 2" key="1">
    <citation type="submission" date="2018-12" db="EMBL/GenBank/DDBJ databases">
        <title>The Draft Genome Sequence of the Soil Bacterium Pedobacter tournemirensis R1.</title>
        <authorList>
            <person name="He J."/>
        </authorList>
    </citation>
    <scope>NUCLEOTIDE SEQUENCE [LARGE SCALE GENOMIC DNA]</scope>
    <source>
        <strain evidence="1 2">R1</strain>
    </source>
</reference>
<accession>A0A4Q0MGX1</accession>
<sequence>MKKLLLKILFVIASVNYPKIRRDYRYFIRDNYYCRLRQIRYFFNDYVFRKKYKVIEFQGEFDQELRYVIPFAYWHYLNGTLKKTISSKNTREFYFFSPDHEEKHEQRVWQLSYTNFEVPNMTHSASFSYTKWAHVPFKERYRNDYFVYQKPILIIANKYNIEWDNPPLNYISINCLDQIIRKYGNRYQIIYNRPLPAQIVSDNSEILDLGEHRWMRENHPEVLLLNDLFEENKNNVKSFNHLQLMIYSNCTRFISVHGGTAAFASYFGGINIILSKKGIEHELKEFSTIIPKLSGARILHATTEEDILKYLIDHY</sequence>
<organism evidence="1 2">
    <name type="scientific">Arcticibacter tournemirensis</name>
    <dbReference type="NCBI Taxonomy" id="699437"/>
    <lineage>
        <taxon>Bacteria</taxon>
        <taxon>Pseudomonadati</taxon>
        <taxon>Bacteroidota</taxon>
        <taxon>Sphingobacteriia</taxon>
        <taxon>Sphingobacteriales</taxon>
        <taxon>Sphingobacteriaceae</taxon>
        <taxon>Arcticibacter</taxon>
    </lineage>
</organism>
<name>A0A4Q0MGX1_9SPHI</name>
<dbReference type="EMBL" id="RXOC01000001">
    <property type="protein sequence ID" value="RXF72216.1"/>
    <property type="molecule type" value="Genomic_DNA"/>
</dbReference>
<evidence type="ECO:0008006" key="3">
    <source>
        <dbReference type="Google" id="ProtNLM"/>
    </source>
</evidence>
<dbReference type="Proteomes" id="UP000290848">
    <property type="component" value="Unassembled WGS sequence"/>
</dbReference>
<comment type="caution">
    <text evidence="1">The sequence shown here is derived from an EMBL/GenBank/DDBJ whole genome shotgun (WGS) entry which is preliminary data.</text>
</comment>
<evidence type="ECO:0000313" key="1">
    <source>
        <dbReference type="EMBL" id="RXF72216.1"/>
    </source>
</evidence>
<protein>
    <recommendedName>
        <fullName evidence="3">Glycosyltransferase family 61 protein</fullName>
    </recommendedName>
</protein>
<dbReference type="AlphaFoldDB" id="A0A4Q0MGX1"/>
<dbReference type="RefSeq" id="WP_128767401.1">
    <property type="nucleotide sequence ID" value="NZ_RXOC01000001.1"/>
</dbReference>